<comment type="caution">
    <text evidence="4">The sequence shown here is derived from an EMBL/GenBank/DDBJ whole genome shotgun (WGS) entry which is preliminary data.</text>
</comment>
<proteinExistence type="predicted"/>
<reference evidence="4 5" key="1">
    <citation type="journal article" date="2016" name="Genome Biol. Evol.">
        <title>Divergent and convergent evolution of fungal pathogenicity.</title>
        <authorList>
            <person name="Shang Y."/>
            <person name="Xiao G."/>
            <person name="Zheng P."/>
            <person name="Cen K."/>
            <person name="Zhan S."/>
            <person name="Wang C."/>
        </authorList>
    </citation>
    <scope>NUCLEOTIDE SEQUENCE [LARGE SCALE GENOMIC DNA]</scope>
    <source>
        <strain evidence="4 5">RCEF 264</strain>
    </source>
</reference>
<dbReference type="NCBIfam" id="TIGR00756">
    <property type="entry name" value="PPR"/>
    <property type="match status" value="1"/>
</dbReference>
<name>A0A167M8K4_9HYPO</name>
<dbReference type="OrthoDB" id="185373at2759"/>
<protein>
    <submittedName>
        <fullName evidence="4">Pentatricopeptide repeat protein</fullName>
    </submittedName>
</protein>
<gene>
    <name evidence="4" type="ORF">SPI_09001</name>
</gene>
<feature type="repeat" description="PPR" evidence="2">
    <location>
        <begin position="211"/>
        <end position="245"/>
    </location>
</feature>
<evidence type="ECO:0000256" key="1">
    <source>
        <dbReference type="ARBA" id="ARBA00022737"/>
    </source>
</evidence>
<dbReference type="EMBL" id="AZHD01000025">
    <property type="protein sequence ID" value="OAA54067.1"/>
    <property type="molecule type" value="Genomic_DNA"/>
</dbReference>
<dbReference type="Proteomes" id="UP000076874">
    <property type="component" value="Unassembled WGS sequence"/>
</dbReference>
<evidence type="ECO:0000256" key="2">
    <source>
        <dbReference type="PROSITE-ProRule" id="PRU00708"/>
    </source>
</evidence>
<evidence type="ECO:0000313" key="4">
    <source>
        <dbReference type="EMBL" id="OAA54067.1"/>
    </source>
</evidence>
<dbReference type="PANTHER" id="PTHR47941">
    <property type="entry name" value="PENTATRICOPEPTIDE REPEAT-CONTAINING PROTEIN 3, MITOCHONDRIAL"/>
    <property type="match status" value="1"/>
</dbReference>
<keyword evidence="5" id="KW-1185">Reference proteome</keyword>
<dbReference type="Gene3D" id="1.25.40.10">
    <property type="entry name" value="Tetratricopeptide repeat domain"/>
    <property type="match status" value="1"/>
</dbReference>
<dbReference type="AlphaFoldDB" id="A0A167M8K4"/>
<dbReference type="STRING" id="1081102.A0A167M8K4"/>
<dbReference type="Pfam" id="PF13041">
    <property type="entry name" value="PPR_2"/>
    <property type="match status" value="1"/>
</dbReference>
<sequence length="353" mass="39406">MRAAWKKLPPERRKSLWPDLMISAFRSHPTQTYAIFAATFDADLVPSYLAQDMVHYLVQYNNLSSLPTNAHRISAKNLYALVEMIFHNSPDNYLRVQQSTLYFYVRSMDNSDMVYKFYRLLLAHKHPLHKYTRLQIASRLAKDPAYKMRAVEVLKAALEATDLDINTPQGAALCTSILSMGEGGAAGKDAPSTATPAEMFDHLLRCGLNPNLITFTAIIRGLCLKHELNAALQILHLMLKGGTEPDAYVYSTIINGAKLCGHLPTLKQMAETAAAQNIWHPVIWTDFLQSIYTTAFAEARSDPEFKRPRVSVPAKGISHTNDQNDDHGDDDDNNSNNNSHGIQAMGAGNFLRS</sequence>
<dbReference type="InterPro" id="IPR011990">
    <property type="entry name" value="TPR-like_helical_dom_sf"/>
</dbReference>
<evidence type="ECO:0000256" key="3">
    <source>
        <dbReference type="SAM" id="MobiDB-lite"/>
    </source>
</evidence>
<dbReference type="PROSITE" id="PS51375">
    <property type="entry name" value="PPR"/>
    <property type="match status" value="1"/>
</dbReference>
<organism evidence="4 5">
    <name type="scientific">Niveomyces insectorum RCEF 264</name>
    <dbReference type="NCBI Taxonomy" id="1081102"/>
    <lineage>
        <taxon>Eukaryota</taxon>
        <taxon>Fungi</taxon>
        <taxon>Dikarya</taxon>
        <taxon>Ascomycota</taxon>
        <taxon>Pezizomycotina</taxon>
        <taxon>Sordariomycetes</taxon>
        <taxon>Hypocreomycetidae</taxon>
        <taxon>Hypocreales</taxon>
        <taxon>Cordycipitaceae</taxon>
        <taxon>Niveomyces</taxon>
    </lineage>
</organism>
<dbReference type="InterPro" id="IPR002885">
    <property type="entry name" value="PPR_rpt"/>
</dbReference>
<accession>A0A167M8K4</accession>
<evidence type="ECO:0000313" key="5">
    <source>
        <dbReference type="Proteomes" id="UP000076874"/>
    </source>
</evidence>
<keyword evidence="1" id="KW-0677">Repeat</keyword>
<feature type="region of interest" description="Disordered" evidence="3">
    <location>
        <begin position="307"/>
        <end position="353"/>
    </location>
</feature>